<name>A0A165QMU9_9APHY</name>
<dbReference type="Proteomes" id="UP000076727">
    <property type="component" value="Unassembled WGS sequence"/>
</dbReference>
<protein>
    <submittedName>
        <fullName evidence="1">Uncharacterized protein</fullName>
    </submittedName>
</protein>
<evidence type="ECO:0000313" key="2">
    <source>
        <dbReference type="Proteomes" id="UP000076727"/>
    </source>
</evidence>
<gene>
    <name evidence="1" type="ORF">DAEQUDRAFT_765271</name>
</gene>
<organism evidence="1 2">
    <name type="scientific">Daedalea quercina L-15889</name>
    <dbReference type="NCBI Taxonomy" id="1314783"/>
    <lineage>
        <taxon>Eukaryota</taxon>
        <taxon>Fungi</taxon>
        <taxon>Dikarya</taxon>
        <taxon>Basidiomycota</taxon>
        <taxon>Agaricomycotina</taxon>
        <taxon>Agaricomycetes</taxon>
        <taxon>Polyporales</taxon>
        <taxon>Fomitopsis</taxon>
    </lineage>
</organism>
<evidence type="ECO:0000313" key="1">
    <source>
        <dbReference type="EMBL" id="KZT69688.1"/>
    </source>
</evidence>
<reference evidence="1 2" key="1">
    <citation type="journal article" date="2016" name="Mol. Biol. Evol.">
        <title>Comparative Genomics of Early-Diverging Mushroom-Forming Fungi Provides Insights into the Origins of Lignocellulose Decay Capabilities.</title>
        <authorList>
            <person name="Nagy L.G."/>
            <person name="Riley R."/>
            <person name="Tritt A."/>
            <person name="Adam C."/>
            <person name="Daum C."/>
            <person name="Floudas D."/>
            <person name="Sun H."/>
            <person name="Yadav J.S."/>
            <person name="Pangilinan J."/>
            <person name="Larsson K.H."/>
            <person name="Matsuura K."/>
            <person name="Barry K."/>
            <person name="Labutti K."/>
            <person name="Kuo R."/>
            <person name="Ohm R.A."/>
            <person name="Bhattacharya S.S."/>
            <person name="Shirouzu T."/>
            <person name="Yoshinaga Y."/>
            <person name="Martin F.M."/>
            <person name="Grigoriev I.V."/>
            <person name="Hibbett D.S."/>
        </authorList>
    </citation>
    <scope>NUCLEOTIDE SEQUENCE [LARGE SCALE GENOMIC DNA]</scope>
    <source>
        <strain evidence="1 2">L-15889</strain>
    </source>
</reference>
<proteinExistence type="predicted"/>
<sequence length="324" mass="36903">MADQLVESRRSEDILRQENQELRTFLKNCQRELTNAQSFFCSPGSIAENDIVQAVHALNAEIYQAVKRLAEECHLGSRRSDTKARQRITAIVEPRVTELLQNFPPQNDDRVVLEVALLATVMVYVAEMISLWTADRSVNEVVDAMYRSIVESEPIIVATHWRALARKHSMLNQATAEEQEREHVQGMLKHVSAVMEVARVKSWNEKDLHECLHIIARAGLALRRTVGEDVVASEYQVFAAQPDESFAPEVMVDQYAPNKRLQRTGVRVMCTLRLGLRRREREARGESKGRVEVKILIKPQVVLETIVQDLDLAEMKGERKGTKV</sequence>
<keyword evidence="2" id="KW-1185">Reference proteome</keyword>
<accession>A0A165QMU9</accession>
<dbReference type="OrthoDB" id="3222645at2759"/>
<dbReference type="STRING" id="1314783.A0A165QMU9"/>
<dbReference type="AlphaFoldDB" id="A0A165QMU9"/>
<dbReference type="EMBL" id="KV429056">
    <property type="protein sequence ID" value="KZT69688.1"/>
    <property type="molecule type" value="Genomic_DNA"/>
</dbReference>